<evidence type="ECO:0000256" key="4">
    <source>
        <dbReference type="ARBA" id="ARBA00023136"/>
    </source>
</evidence>
<accession>A0A9P9D2E3</accession>
<dbReference type="EMBL" id="JAGMUU010000052">
    <property type="protein sequence ID" value="KAH7112215.1"/>
    <property type="molecule type" value="Genomic_DNA"/>
</dbReference>
<feature type="transmembrane region" description="Helical" evidence="6">
    <location>
        <begin position="246"/>
        <end position="268"/>
    </location>
</feature>
<keyword evidence="3 6" id="KW-1133">Transmembrane helix</keyword>
<comment type="similarity">
    <text evidence="5">Belongs to the SAT4 family.</text>
</comment>
<dbReference type="Pfam" id="PF20684">
    <property type="entry name" value="Fung_rhodopsin"/>
    <property type="match status" value="1"/>
</dbReference>
<reference evidence="8" key="1">
    <citation type="journal article" date="2021" name="Nat. Commun.">
        <title>Genetic determinants of endophytism in the Arabidopsis root mycobiome.</title>
        <authorList>
            <person name="Mesny F."/>
            <person name="Miyauchi S."/>
            <person name="Thiergart T."/>
            <person name="Pickel B."/>
            <person name="Atanasova L."/>
            <person name="Karlsson M."/>
            <person name="Huettel B."/>
            <person name="Barry K.W."/>
            <person name="Haridas S."/>
            <person name="Chen C."/>
            <person name="Bauer D."/>
            <person name="Andreopoulos W."/>
            <person name="Pangilinan J."/>
            <person name="LaButti K."/>
            <person name="Riley R."/>
            <person name="Lipzen A."/>
            <person name="Clum A."/>
            <person name="Drula E."/>
            <person name="Henrissat B."/>
            <person name="Kohler A."/>
            <person name="Grigoriev I.V."/>
            <person name="Martin F.M."/>
            <person name="Hacquard S."/>
        </authorList>
    </citation>
    <scope>NUCLEOTIDE SEQUENCE</scope>
    <source>
        <strain evidence="8">MPI-CAGE-AT-0021</strain>
    </source>
</reference>
<sequence length="303" mass="33344">MNQQPPPGGNTNVGAQALGIMSGIFFGCLILYASRIYTHMTPTNKLGAPDYVISLAMILEIPILVLIGVSVSEGLGRYSYYIPPENKVLILHKLFVTGQIGIWVAFLARTSIALMLVQLDISILWRAWLYISIFIQIAIPFSLNVALFAQCRPMSAMWEPASGAKCWTKEQGDIFYYFGIGAAAASDVTFAVMPGFIICSLKRPLLERAVIIVLMALGVSATGAVIARAIITTNQSPSSDRMRKAVLMLILCRLEDGLLIMAACVPFLKRPIGHWLHRKFGLPRFQNQDVELNSFHSVASQPR</sequence>
<feature type="transmembrane region" description="Helical" evidence="6">
    <location>
        <begin position="52"/>
        <end position="71"/>
    </location>
</feature>
<evidence type="ECO:0000259" key="7">
    <source>
        <dbReference type="Pfam" id="PF20684"/>
    </source>
</evidence>
<gene>
    <name evidence="9" type="ORF">B0J13DRAFT_237049</name>
    <name evidence="8" type="ORF">B0J13DRAFT_631574</name>
</gene>
<proteinExistence type="inferred from homology"/>
<comment type="caution">
    <text evidence="8">The sequence shown here is derived from an EMBL/GenBank/DDBJ whole genome shotgun (WGS) entry which is preliminary data.</text>
</comment>
<name>A0A9P9D2E3_9HYPO</name>
<evidence type="ECO:0000313" key="8">
    <source>
        <dbReference type="EMBL" id="KAH7112215.1"/>
    </source>
</evidence>
<feature type="transmembrane region" description="Helical" evidence="6">
    <location>
        <begin position="128"/>
        <end position="149"/>
    </location>
</feature>
<evidence type="ECO:0000256" key="1">
    <source>
        <dbReference type="ARBA" id="ARBA00004141"/>
    </source>
</evidence>
<dbReference type="InterPro" id="IPR052337">
    <property type="entry name" value="SAT4-like"/>
</dbReference>
<keyword evidence="2 6" id="KW-0812">Transmembrane</keyword>
<evidence type="ECO:0000313" key="9">
    <source>
        <dbReference type="EMBL" id="KAH7114995.1"/>
    </source>
</evidence>
<dbReference type="Proteomes" id="UP000717696">
    <property type="component" value="Unassembled WGS sequence"/>
</dbReference>
<dbReference type="InterPro" id="IPR049326">
    <property type="entry name" value="Rhodopsin_dom_fungi"/>
</dbReference>
<dbReference type="AlphaFoldDB" id="A0A9P9D2E3"/>
<protein>
    <recommendedName>
        <fullName evidence="7">Rhodopsin domain-containing protein</fullName>
    </recommendedName>
</protein>
<evidence type="ECO:0000313" key="10">
    <source>
        <dbReference type="Proteomes" id="UP000717696"/>
    </source>
</evidence>
<dbReference type="PANTHER" id="PTHR33048:SF129">
    <property type="entry name" value="INTEGRAL MEMBRANE PROTEIN-RELATED"/>
    <property type="match status" value="1"/>
</dbReference>
<dbReference type="EMBL" id="JAGMUU010000040">
    <property type="protein sequence ID" value="KAH7114995.1"/>
    <property type="molecule type" value="Genomic_DNA"/>
</dbReference>
<feature type="transmembrane region" description="Helical" evidence="6">
    <location>
        <begin position="209"/>
        <end position="231"/>
    </location>
</feature>
<evidence type="ECO:0000256" key="5">
    <source>
        <dbReference type="ARBA" id="ARBA00038359"/>
    </source>
</evidence>
<evidence type="ECO:0000256" key="6">
    <source>
        <dbReference type="SAM" id="Phobius"/>
    </source>
</evidence>
<feature type="transmembrane region" description="Helical" evidence="6">
    <location>
        <begin position="91"/>
        <end position="116"/>
    </location>
</feature>
<dbReference type="PANTHER" id="PTHR33048">
    <property type="entry name" value="PTH11-LIKE INTEGRAL MEMBRANE PROTEIN (AFU_ORTHOLOGUE AFUA_5G11245)"/>
    <property type="match status" value="1"/>
</dbReference>
<organism evidence="8 10">
    <name type="scientific">Dactylonectria estremocensis</name>
    <dbReference type="NCBI Taxonomy" id="1079267"/>
    <lineage>
        <taxon>Eukaryota</taxon>
        <taxon>Fungi</taxon>
        <taxon>Dikarya</taxon>
        <taxon>Ascomycota</taxon>
        <taxon>Pezizomycotina</taxon>
        <taxon>Sordariomycetes</taxon>
        <taxon>Hypocreomycetidae</taxon>
        <taxon>Hypocreales</taxon>
        <taxon>Nectriaceae</taxon>
        <taxon>Dactylonectria</taxon>
    </lineage>
</organism>
<evidence type="ECO:0000256" key="3">
    <source>
        <dbReference type="ARBA" id="ARBA00022989"/>
    </source>
</evidence>
<comment type="subcellular location">
    <subcellularLocation>
        <location evidence="1">Membrane</location>
        <topology evidence="1">Multi-pass membrane protein</topology>
    </subcellularLocation>
</comment>
<evidence type="ECO:0000256" key="2">
    <source>
        <dbReference type="ARBA" id="ARBA00022692"/>
    </source>
</evidence>
<feature type="transmembrane region" description="Helical" evidence="6">
    <location>
        <begin position="174"/>
        <end position="197"/>
    </location>
</feature>
<dbReference type="GO" id="GO:0016020">
    <property type="term" value="C:membrane"/>
    <property type="evidence" value="ECO:0007669"/>
    <property type="project" value="UniProtKB-SubCell"/>
</dbReference>
<keyword evidence="10" id="KW-1185">Reference proteome</keyword>
<feature type="domain" description="Rhodopsin" evidence="7">
    <location>
        <begin position="35"/>
        <end position="272"/>
    </location>
</feature>
<dbReference type="OrthoDB" id="3923077at2759"/>
<keyword evidence="4 6" id="KW-0472">Membrane</keyword>
<feature type="transmembrane region" description="Helical" evidence="6">
    <location>
        <begin position="13"/>
        <end position="32"/>
    </location>
</feature>